<dbReference type="STRING" id="28136.SAMN02745202_02008"/>
<dbReference type="RefSeq" id="WP_025070587.1">
    <property type="nucleotide sequence ID" value="NZ_FUXK01000026.1"/>
</dbReference>
<accession>A0A1T4QY20</accession>
<reference evidence="1 2" key="1">
    <citation type="submission" date="2017-02" db="EMBL/GenBank/DDBJ databases">
        <authorList>
            <person name="Peterson S.W."/>
        </authorList>
    </citation>
    <scope>NUCLEOTIDE SEQUENCE [LARGE SCALE GENOMIC DNA]</scope>
    <source>
        <strain evidence="1 2">ATCC 43324</strain>
    </source>
</reference>
<evidence type="ECO:0000313" key="2">
    <source>
        <dbReference type="Proteomes" id="UP000190065"/>
    </source>
</evidence>
<organism evidence="1 2">
    <name type="scientific">Segatella oulorum</name>
    <dbReference type="NCBI Taxonomy" id="28136"/>
    <lineage>
        <taxon>Bacteria</taxon>
        <taxon>Pseudomonadati</taxon>
        <taxon>Bacteroidota</taxon>
        <taxon>Bacteroidia</taxon>
        <taxon>Bacteroidales</taxon>
        <taxon>Prevotellaceae</taxon>
        <taxon>Segatella</taxon>
    </lineage>
</organism>
<name>A0A1T4QY20_9BACT</name>
<proteinExistence type="predicted"/>
<gene>
    <name evidence="1" type="ORF">SAMN02745202_02008</name>
</gene>
<dbReference type="AlphaFoldDB" id="A0A1T4QY20"/>
<evidence type="ECO:0000313" key="1">
    <source>
        <dbReference type="EMBL" id="SKA08604.1"/>
    </source>
</evidence>
<protein>
    <submittedName>
        <fullName evidence="1">Uncharacterized protein</fullName>
    </submittedName>
</protein>
<dbReference type="Proteomes" id="UP000190065">
    <property type="component" value="Unassembled WGS sequence"/>
</dbReference>
<sequence>MSIVNGIIQAPVSIADVKTVLGETSNDLGTLCKSVKINMWAKCKPVCFNQPFSNNSWLGQDVAGAPYGISLPLYTGEVKDLEAEMTYRKPTGGMNAPFRIGDFIGYNHNCIAPFKVTFPNDKNIYKNSNLFLVRITCQNLLPANNISITDLFSNCYFGVAVIDKTGNAYFKTFDDFPLTQGQSCAVNIVDCPAISQSVTGDEFTVIACAVNRKATWTDKLEKAVGLSYPDNRASYRITVKAPLTNILRLVIKGIPGIYISVDPSPTERDRIVYGQCIIKRKFRETYDLKKITLEIKNTATGQVKETVDVEIRDAEPKYIQYEAGVTKLDMQCPSHFYNDFGYTLTYIFEYE</sequence>
<dbReference type="EMBL" id="FUXK01000026">
    <property type="protein sequence ID" value="SKA08604.1"/>
    <property type="molecule type" value="Genomic_DNA"/>
</dbReference>